<dbReference type="CDD" id="cd00093">
    <property type="entry name" value="HTH_XRE"/>
    <property type="match status" value="1"/>
</dbReference>
<dbReference type="InterPro" id="IPR001387">
    <property type="entry name" value="Cro/C1-type_HTH"/>
</dbReference>
<proteinExistence type="predicted"/>
<protein>
    <submittedName>
        <fullName evidence="2">Transcriptional regulator</fullName>
    </submittedName>
</protein>
<dbReference type="Gene3D" id="1.10.260.40">
    <property type="entry name" value="lambda repressor-like DNA-binding domains"/>
    <property type="match status" value="1"/>
</dbReference>
<dbReference type="InterPro" id="IPR010982">
    <property type="entry name" value="Lambda_DNA-bd_dom_sf"/>
</dbReference>
<dbReference type="Pfam" id="PF01381">
    <property type="entry name" value="HTH_3"/>
    <property type="match status" value="1"/>
</dbReference>
<organism evidence="2 3">
    <name type="scientific">Roseiarcus fermentans</name>
    <dbReference type="NCBI Taxonomy" id="1473586"/>
    <lineage>
        <taxon>Bacteria</taxon>
        <taxon>Pseudomonadati</taxon>
        <taxon>Pseudomonadota</taxon>
        <taxon>Alphaproteobacteria</taxon>
        <taxon>Hyphomicrobiales</taxon>
        <taxon>Roseiarcaceae</taxon>
        <taxon>Roseiarcus</taxon>
    </lineage>
</organism>
<dbReference type="SUPFAM" id="SSF47413">
    <property type="entry name" value="lambda repressor-like DNA-binding domains"/>
    <property type="match status" value="1"/>
</dbReference>
<feature type="domain" description="HTH cro/C1-type" evidence="1">
    <location>
        <begin position="16"/>
        <end position="70"/>
    </location>
</feature>
<keyword evidence="3" id="KW-1185">Reference proteome</keyword>
<dbReference type="EMBL" id="QNRK01000050">
    <property type="protein sequence ID" value="RBP02694.1"/>
    <property type="molecule type" value="Genomic_DNA"/>
</dbReference>
<gene>
    <name evidence="2" type="ORF">DFR50_15027</name>
</gene>
<reference evidence="2 3" key="1">
    <citation type="submission" date="2018-06" db="EMBL/GenBank/DDBJ databases">
        <title>Genomic Encyclopedia of Type Strains, Phase IV (KMG-IV): sequencing the most valuable type-strain genomes for metagenomic binning, comparative biology and taxonomic classification.</title>
        <authorList>
            <person name="Goeker M."/>
        </authorList>
    </citation>
    <scope>NUCLEOTIDE SEQUENCE [LARGE SCALE GENOMIC DNA]</scope>
    <source>
        <strain evidence="2 3">DSM 24875</strain>
    </source>
</reference>
<name>A0A366EK35_9HYPH</name>
<sequence length="142" mass="15804">MKSPLNSVDVYVGARLRMRRAMLNMSQSKLGSLLGVTFQQVQKYEKGVNRISASRLKQAASVFDVDVDWFYEGGPAEDAAKGFAEGPSRLLDVQFLSTTDGLKLNRAFARIRDPKVRRRIIDLVESLAPPDEAAQEAADFVR</sequence>
<evidence type="ECO:0000259" key="1">
    <source>
        <dbReference type="PROSITE" id="PS50943"/>
    </source>
</evidence>
<comment type="caution">
    <text evidence="2">The sequence shown here is derived from an EMBL/GenBank/DDBJ whole genome shotgun (WGS) entry which is preliminary data.</text>
</comment>
<dbReference type="PROSITE" id="PS50943">
    <property type="entry name" value="HTH_CROC1"/>
    <property type="match status" value="1"/>
</dbReference>
<evidence type="ECO:0000313" key="3">
    <source>
        <dbReference type="Proteomes" id="UP000253529"/>
    </source>
</evidence>
<dbReference type="AlphaFoldDB" id="A0A366EK35"/>
<accession>A0A366EK35</accession>
<dbReference type="SMART" id="SM00530">
    <property type="entry name" value="HTH_XRE"/>
    <property type="match status" value="1"/>
</dbReference>
<dbReference type="GO" id="GO:0003677">
    <property type="term" value="F:DNA binding"/>
    <property type="evidence" value="ECO:0007669"/>
    <property type="project" value="InterPro"/>
</dbReference>
<evidence type="ECO:0000313" key="2">
    <source>
        <dbReference type="EMBL" id="RBP02694.1"/>
    </source>
</evidence>
<dbReference type="Proteomes" id="UP000253529">
    <property type="component" value="Unassembled WGS sequence"/>
</dbReference>